<keyword evidence="2" id="KW-1185">Reference proteome</keyword>
<comment type="caution">
    <text evidence="1">The sequence shown here is derived from an EMBL/GenBank/DDBJ whole genome shotgun (WGS) entry which is preliminary data.</text>
</comment>
<dbReference type="EMBL" id="PZZL01000001">
    <property type="protein sequence ID" value="PTM61896.1"/>
    <property type="molecule type" value="Genomic_DNA"/>
</dbReference>
<evidence type="ECO:0000313" key="1">
    <source>
        <dbReference type="EMBL" id="PTM61896.1"/>
    </source>
</evidence>
<dbReference type="Proteomes" id="UP000241808">
    <property type="component" value="Unassembled WGS sequence"/>
</dbReference>
<sequence>MAGPTNIPVGDPKAAKRWSGTLFLEVLRKAYFERKFIGESQNSLVQKLTDLESAAGDTISFDVSVQLRGTPTYGDDRVEGKAENLRFFTDTISIDQMRKTVSSGGRMTRKRTTHNLRSIAKDRLSDYWAKYHDEAMFIYLSGARGINEDYFEPASWVGYANNPIQAPDSAHLMYGGTATAKANVTTASTMSRVVIERAAVKAQMMRAVDPTKANMMPVMINGESHYVCLMSPFQEHDLRQESGVTGWLEVQKAAAQAEGRNNPIFKGGLGMIKNVVLHAHESVIRFNDYGSGANLAAARALFLGRQAGVIAYGSNNGMRSFWNEEPKDHGNEMEVMAGFIVGQKKTRFNGADFGVLSIDTYAANPG</sequence>
<dbReference type="Pfam" id="PF13252">
    <property type="entry name" value="Phage_capsid_3"/>
    <property type="match status" value="1"/>
</dbReference>
<dbReference type="AlphaFoldDB" id="A0A2T4ZIT4"/>
<evidence type="ECO:0000313" key="2">
    <source>
        <dbReference type="Proteomes" id="UP000241808"/>
    </source>
</evidence>
<name>A0A2T4ZIT4_9HYPH</name>
<dbReference type="NCBIfam" id="TIGR04387">
    <property type="entry name" value="capsid_maj_N4"/>
    <property type="match status" value="1"/>
</dbReference>
<accession>A0A2T4ZIT4</accession>
<dbReference type="OrthoDB" id="8197113at2"/>
<dbReference type="InterPro" id="IPR025267">
    <property type="entry name" value="ORF017-like"/>
</dbReference>
<reference evidence="1 2" key="1">
    <citation type="submission" date="2018-04" db="EMBL/GenBank/DDBJ databases">
        <title>Genomic Encyclopedia of Archaeal and Bacterial Type Strains, Phase II (KMG-II): from individual species to whole genera.</title>
        <authorList>
            <person name="Goeker M."/>
        </authorList>
    </citation>
    <scope>NUCLEOTIDE SEQUENCE [LARGE SCALE GENOMIC DNA]</scope>
    <source>
        <strain evidence="1 2">DSM 25521</strain>
    </source>
</reference>
<dbReference type="RefSeq" id="WP_108174332.1">
    <property type="nucleotide sequence ID" value="NZ_PZZL01000001.1"/>
</dbReference>
<gene>
    <name evidence="1" type="ORF">C8P69_101568</name>
</gene>
<organism evidence="1 2">
    <name type="scientific">Phreatobacter oligotrophus</name>
    <dbReference type="NCBI Taxonomy" id="1122261"/>
    <lineage>
        <taxon>Bacteria</taxon>
        <taxon>Pseudomonadati</taxon>
        <taxon>Pseudomonadota</taxon>
        <taxon>Alphaproteobacteria</taxon>
        <taxon>Hyphomicrobiales</taxon>
        <taxon>Phreatobacteraceae</taxon>
        <taxon>Phreatobacter</taxon>
    </lineage>
</organism>
<protein>
    <submittedName>
        <fullName evidence="1">N4-gp56 family major capsid protein</fullName>
    </submittedName>
</protein>
<proteinExistence type="predicted"/>